<dbReference type="EMBL" id="WUAV01000002">
    <property type="protein sequence ID" value="KAF1767230.1"/>
    <property type="molecule type" value="Genomic_DNA"/>
</dbReference>
<evidence type="ECO:0000313" key="3">
    <source>
        <dbReference type="Proteomes" id="UP000483820"/>
    </source>
</evidence>
<accession>A0A6A5HGS2</accession>
<dbReference type="Proteomes" id="UP000483820">
    <property type="component" value="Chromosome II"/>
</dbReference>
<protein>
    <submittedName>
        <fullName evidence="2">Uncharacterized protein</fullName>
    </submittedName>
</protein>
<organism evidence="2 3">
    <name type="scientific">Caenorhabditis remanei</name>
    <name type="common">Caenorhabditis vulgaris</name>
    <dbReference type="NCBI Taxonomy" id="31234"/>
    <lineage>
        <taxon>Eukaryota</taxon>
        <taxon>Metazoa</taxon>
        <taxon>Ecdysozoa</taxon>
        <taxon>Nematoda</taxon>
        <taxon>Chromadorea</taxon>
        <taxon>Rhabditida</taxon>
        <taxon>Rhabditina</taxon>
        <taxon>Rhabditomorpha</taxon>
        <taxon>Rhabditoidea</taxon>
        <taxon>Rhabditidae</taxon>
        <taxon>Peloderinae</taxon>
        <taxon>Caenorhabditis</taxon>
    </lineage>
</organism>
<proteinExistence type="predicted"/>
<dbReference type="AlphaFoldDB" id="A0A6A5HGS2"/>
<reference evidence="2 3" key="1">
    <citation type="submission" date="2019-12" db="EMBL/GenBank/DDBJ databases">
        <title>Chromosome-level assembly of the Caenorhabditis remanei genome.</title>
        <authorList>
            <person name="Teterina A.A."/>
            <person name="Willis J.H."/>
            <person name="Phillips P.C."/>
        </authorList>
    </citation>
    <scope>NUCLEOTIDE SEQUENCE [LARGE SCALE GENOMIC DNA]</scope>
    <source>
        <strain evidence="2 3">PX506</strain>
        <tissue evidence="2">Whole organism</tissue>
    </source>
</reference>
<dbReference type="KEGG" id="crq:GCK72_007189"/>
<evidence type="ECO:0000256" key="1">
    <source>
        <dbReference type="SAM" id="Phobius"/>
    </source>
</evidence>
<feature type="transmembrane region" description="Helical" evidence="1">
    <location>
        <begin position="116"/>
        <end position="135"/>
    </location>
</feature>
<feature type="transmembrane region" description="Helical" evidence="1">
    <location>
        <begin position="5"/>
        <end position="23"/>
    </location>
</feature>
<gene>
    <name evidence="2" type="ORF">GCK72_007189</name>
</gene>
<sequence>MAFSVITAIPIIIMIAMTQHVYIEGKKPLVCWEYTTINSLVIGVLSPVLEKSHVTITVLFGMVQTGFICNILNILHLQAGWNLYYARIMSLVFSIYAAIRMVWYQTILLPKLPLRIHWKSMNFITLFFGLTGHFLWPYCNFQTTANIIIHVYLYLLSIETSIWYYTKEFRLFCKFPRTGFTDYARAYHTTVHRYRSLDEEQ</sequence>
<keyword evidence="1" id="KW-0812">Transmembrane</keyword>
<feature type="transmembrane region" description="Helical" evidence="1">
    <location>
        <begin position="29"/>
        <end position="49"/>
    </location>
</feature>
<name>A0A6A5HGS2_CAERE</name>
<feature type="transmembrane region" description="Helical" evidence="1">
    <location>
        <begin position="56"/>
        <end position="77"/>
    </location>
</feature>
<dbReference type="RefSeq" id="XP_053590222.1">
    <property type="nucleotide sequence ID" value="XM_053726028.1"/>
</dbReference>
<dbReference type="CTD" id="9802714"/>
<feature type="transmembrane region" description="Helical" evidence="1">
    <location>
        <begin position="147"/>
        <end position="165"/>
    </location>
</feature>
<comment type="caution">
    <text evidence="2">The sequence shown here is derived from an EMBL/GenBank/DDBJ whole genome shotgun (WGS) entry which is preliminary data.</text>
</comment>
<evidence type="ECO:0000313" key="2">
    <source>
        <dbReference type="EMBL" id="KAF1767230.1"/>
    </source>
</evidence>
<keyword evidence="1" id="KW-1133">Transmembrane helix</keyword>
<keyword evidence="1" id="KW-0472">Membrane</keyword>
<dbReference type="GeneID" id="9802714"/>
<feature type="transmembrane region" description="Helical" evidence="1">
    <location>
        <begin position="83"/>
        <end position="104"/>
    </location>
</feature>